<evidence type="ECO:0000256" key="6">
    <source>
        <dbReference type="SAM" id="MobiDB-lite"/>
    </source>
</evidence>
<keyword evidence="8" id="KW-1185">Reference proteome</keyword>
<dbReference type="HAMAP" id="MF_00514">
    <property type="entry name" value="Ribosomal_bL35"/>
    <property type="match status" value="1"/>
</dbReference>
<dbReference type="Pfam" id="PF01632">
    <property type="entry name" value="Ribosomal_L35p"/>
    <property type="match status" value="1"/>
</dbReference>
<proteinExistence type="inferred from homology"/>
<name>A0ABY6Z7W6_9BACL</name>
<keyword evidence="2 4" id="KW-0689">Ribosomal protein</keyword>
<dbReference type="InterPro" id="IPR037229">
    <property type="entry name" value="Ribosomal_bL35_sf"/>
</dbReference>
<comment type="similarity">
    <text evidence="1 4 5">Belongs to the bacterial ribosomal protein bL35 family.</text>
</comment>
<dbReference type="PANTHER" id="PTHR33343:SF1">
    <property type="entry name" value="LARGE RIBOSOMAL SUBUNIT PROTEIN BL35M"/>
    <property type="match status" value="1"/>
</dbReference>
<protein>
    <recommendedName>
        <fullName evidence="4">Large ribosomal subunit protein bL35</fullName>
    </recommendedName>
</protein>
<gene>
    <name evidence="4 7" type="primary">rpmI</name>
    <name evidence="7" type="ORF">NZD86_07635</name>
</gene>
<evidence type="ECO:0000256" key="4">
    <source>
        <dbReference type="HAMAP-Rule" id="MF_00514"/>
    </source>
</evidence>
<evidence type="ECO:0000313" key="8">
    <source>
        <dbReference type="Proteomes" id="UP001164803"/>
    </source>
</evidence>
<evidence type="ECO:0000313" key="7">
    <source>
        <dbReference type="EMBL" id="WAH38339.1"/>
    </source>
</evidence>
<evidence type="ECO:0000256" key="2">
    <source>
        <dbReference type="ARBA" id="ARBA00022980"/>
    </source>
</evidence>
<dbReference type="RefSeq" id="WP_268045904.1">
    <property type="nucleotide sequence ID" value="NZ_CP104064.1"/>
</dbReference>
<keyword evidence="3 4" id="KW-0687">Ribonucleoprotein</keyword>
<dbReference type="GO" id="GO:0005840">
    <property type="term" value="C:ribosome"/>
    <property type="evidence" value="ECO:0007669"/>
    <property type="project" value="UniProtKB-KW"/>
</dbReference>
<dbReference type="InterPro" id="IPR021137">
    <property type="entry name" value="Ribosomal_bL35-like"/>
</dbReference>
<evidence type="ECO:0000256" key="5">
    <source>
        <dbReference type="RuleBase" id="RU000568"/>
    </source>
</evidence>
<dbReference type="NCBIfam" id="TIGR00001">
    <property type="entry name" value="rpmI_bact"/>
    <property type="match status" value="1"/>
</dbReference>
<dbReference type="PRINTS" id="PR00064">
    <property type="entry name" value="RIBOSOMALL35"/>
</dbReference>
<evidence type="ECO:0000256" key="3">
    <source>
        <dbReference type="ARBA" id="ARBA00023274"/>
    </source>
</evidence>
<dbReference type="PANTHER" id="PTHR33343">
    <property type="entry name" value="54S RIBOSOMAL PROTEIN BL35M"/>
    <property type="match status" value="1"/>
</dbReference>
<dbReference type="InterPro" id="IPR001706">
    <property type="entry name" value="Ribosomal_bL35"/>
</dbReference>
<organism evidence="7 8">
    <name type="scientific">Alicyclobacillus dauci</name>
    <dbReference type="NCBI Taxonomy" id="1475485"/>
    <lineage>
        <taxon>Bacteria</taxon>
        <taxon>Bacillati</taxon>
        <taxon>Bacillota</taxon>
        <taxon>Bacilli</taxon>
        <taxon>Bacillales</taxon>
        <taxon>Alicyclobacillaceae</taxon>
        <taxon>Alicyclobacillus</taxon>
    </lineage>
</organism>
<dbReference type="SUPFAM" id="SSF143034">
    <property type="entry name" value="L35p-like"/>
    <property type="match status" value="1"/>
</dbReference>
<evidence type="ECO:0000256" key="1">
    <source>
        <dbReference type="ARBA" id="ARBA00006598"/>
    </source>
</evidence>
<dbReference type="Proteomes" id="UP001164803">
    <property type="component" value="Chromosome"/>
</dbReference>
<dbReference type="Gene3D" id="4.10.410.60">
    <property type="match status" value="1"/>
</dbReference>
<feature type="region of interest" description="Disordered" evidence="6">
    <location>
        <begin position="1"/>
        <end position="25"/>
    </location>
</feature>
<dbReference type="EMBL" id="CP104064">
    <property type="protein sequence ID" value="WAH38339.1"/>
    <property type="molecule type" value="Genomic_DNA"/>
</dbReference>
<accession>A0ABY6Z7W6</accession>
<reference evidence="7" key="1">
    <citation type="submission" date="2022-08" db="EMBL/GenBank/DDBJ databases">
        <title>Alicyclobacillus dauci DSM2870, complete genome.</title>
        <authorList>
            <person name="Wang Q."/>
            <person name="Cai R."/>
            <person name="Wang Z."/>
        </authorList>
    </citation>
    <scope>NUCLEOTIDE SEQUENCE</scope>
    <source>
        <strain evidence="7">DSM 28700</strain>
    </source>
</reference>
<sequence length="66" mass="7598">MANKMKSHSGLKKRVKRTASGKLKRAHAFAYHKSEHKSASRKRRLRGTTLISASDYKRIKQLVAYK</sequence>